<proteinExistence type="predicted"/>
<evidence type="ECO:0000256" key="1">
    <source>
        <dbReference type="SAM" id="MobiDB-lite"/>
    </source>
</evidence>
<evidence type="ECO:0000313" key="2">
    <source>
        <dbReference type="EMBL" id="SVB97020.1"/>
    </source>
</evidence>
<organism evidence="2">
    <name type="scientific">marine metagenome</name>
    <dbReference type="NCBI Taxonomy" id="408172"/>
    <lineage>
        <taxon>unclassified sequences</taxon>
        <taxon>metagenomes</taxon>
        <taxon>ecological metagenomes</taxon>
    </lineage>
</organism>
<name>A0A382IBJ6_9ZZZZ</name>
<feature type="region of interest" description="Disordered" evidence="1">
    <location>
        <begin position="1"/>
        <end position="71"/>
    </location>
</feature>
<dbReference type="AlphaFoldDB" id="A0A382IBJ6"/>
<gene>
    <name evidence="2" type="ORF">METZ01_LOCUS249874</name>
</gene>
<dbReference type="EMBL" id="UINC01066374">
    <property type="protein sequence ID" value="SVB97020.1"/>
    <property type="molecule type" value="Genomic_DNA"/>
</dbReference>
<feature type="compositionally biased region" description="Low complexity" evidence="1">
    <location>
        <begin position="46"/>
        <end position="61"/>
    </location>
</feature>
<feature type="non-terminal residue" evidence="2">
    <location>
        <position position="1"/>
    </location>
</feature>
<protein>
    <submittedName>
        <fullName evidence="2">Uncharacterized protein</fullName>
    </submittedName>
</protein>
<sequence length="130" mass="13682">EVEEKSDESNVDQPKAVSVPAAQADVKVSKSNEAAVGQAITPTSKANTETAPLTPATTADTSVKVASNPHNPLAETIDPELVRNLPGIAKLALTADFRSLIESGVDVSTAVRFIDERIADGKYGDEIIRK</sequence>
<accession>A0A382IBJ6</accession>
<feature type="compositionally biased region" description="Acidic residues" evidence="1">
    <location>
        <begin position="1"/>
        <end position="10"/>
    </location>
</feature>
<reference evidence="2" key="1">
    <citation type="submission" date="2018-05" db="EMBL/GenBank/DDBJ databases">
        <authorList>
            <person name="Lanie J.A."/>
            <person name="Ng W.-L."/>
            <person name="Kazmierczak K.M."/>
            <person name="Andrzejewski T.M."/>
            <person name="Davidsen T.M."/>
            <person name="Wayne K.J."/>
            <person name="Tettelin H."/>
            <person name="Glass J.I."/>
            <person name="Rusch D."/>
            <person name="Podicherti R."/>
            <person name="Tsui H.-C.T."/>
            <person name="Winkler M.E."/>
        </authorList>
    </citation>
    <scope>NUCLEOTIDE SEQUENCE</scope>
</reference>